<dbReference type="Proteomes" id="UP000644010">
    <property type="component" value="Unassembled WGS sequence"/>
</dbReference>
<dbReference type="NCBIfam" id="NF033592">
    <property type="entry name" value="transpos_IS4_1"/>
    <property type="match status" value="1"/>
</dbReference>
<evidence type="ECO:0000256" key="4">
    <source>
        <dbReference type="ARBA" id="ARBA00023172"/>
    </source>
</evidence>
<comment type="similarity">
    <text evidence="1">Belongs to the transposase 11 family.</text>
</comment>
<protein>
    <submittedName>
        <fullName evidence="7">IS4 family transposase</fullName>
    </submittedName>
</protein>
<reference evidence="7 8" key="1">
    <citation type="submission" date="2020-08" db="EMBL/GenBank/DDBJ databases">
        <title>Genome public.</title>
        <authorList>
            <person name="Liu C."/>
            <person name="Sun Q."/>
        </authorList>
    </citation>
    <scope>NUCLEOTIDE SEQUENCE [LARGE SCALE GENOMIC DNA]</scope>
    <source>
        <strain evidence="7 8">BX2</strain>
    </source>
</reference>
<accession>A0ABR7EAL3</accession>
<dbReference type="SUPFAM" id="SSF53098">
    <property type="entry name" value="Ribonuclease H-like"/>
    <property type="match status" value="1"/>
</dbReference>
<keyword evidence="8" id="KW-1185">Reference proteome</keyword>
<sequence>MHQGKFVFTQLCEFLPKRAFDCLVEKYEGNKYVKSFTCWNHLRVLIFGQLTNRESLRDLVTTLNAHKEKFHHLGFGKSVTRSNLSKANEVRSVEIFEQYAHKVIEIARQKKAEVSDFFIENDLYAFDSSTISFCLKPFWWACPFNEEKGGMKLHTLYDVKRQIPVMNLLTDHSVSDCTMMEHIPYVPNSFYVFDKAYVSTPQLYNINTSGAFFVVRKKRNMAYKVVEERCCNNKETGVMADQIVEFTSRVAKKGYPKAIRCITYYSQEQNATYVFLTNNMDLKPEDIALIYKYRWSIEIFFKWIKQHLRIKEFYGTSENAVKIQIYSAIIAYCVVAIAENELQLEVSTYDVLRILSVGLLDKKPFSELFMGTKDTGCQIDTQLNLNFF</sequence>
<dbReference type="InterPro" id="IPR012337">
    <property type="entry name" value="RNaseH-like_sf"/>
</dbReference>
<keyword evidence="4" id="KW-0233">DNA recombination</keyword>
<evidence type="ECO:0000256" key="3">
    <source>
        <dbReference type="ARBA" id="ARBA00023125"/>
    </source>
</evidence>
<feature type="domain" description="Transposase IS4-like" evidence="5">
    <location>
        <begin position="123"/>
        <end position="333"/>
    </location>
</feature>
<dbReference type="EMBL" id="JACOOI010000095">
    <property type="protein sequence ID" value="MBC5646703.1"/>
    <property type="molecule type" value="Genomic_DNA"/>
</dbReference>
<dbReference type="Pfam" id="PF01609">
    <property type="entry name" value="DDE_Tnp_1"/>
    <property type="match status" value="1"/>
</dbReference>
<evidence type="ECO:0000259" key="5">
    <source>
        <dbReference type="Pfam" id="PF01609"/>
    </source>
</evidence>
<dbReference type="PANTHER" id="PTHR33258:SF1">
    <property type="entry name" value="TRANSPOSASE INSL FOR INSERTION SEQUENCE ELEMENT IS186A-RELATED"/>
    <property type="match status" value="1"/>
</dbReference>
<gene>
    <name evidence="7" type="ORF">H8S77_28050</name>
</gene>
<dbReference type="RefSeq" id="WP_186962113.1">
    <property type="nucleotide sequence ID" value="NZ_JACOOI010000095.1"/>
</dbReference>
<keyword evidence="3" id="KW-0238">DNA-binding</keyword>
<dbReference type="PANTHER" id="PTHR33258">
    <property type="entry name" value="TRANSPOSASE INSL FOR INSERTION SEQUENCE ELEMENT IS186A-RELATED"/>
    <property type="match status" value="1"/>
</dbReference>
<dbReference type="InterPro" id="IPR025399">
    <property type="entry name" value="DUF4372"/>
</dbReference>
<name>A0ABR7EAL3_9BACT</name>
<evidence type="ECO:0000256" key="2">
    <source>
        <dbReference type="ARBA" id="ARBA00022578"/>
    </source>
</evidence>
<dbReference type="InterPro" id="IPR047952">
    <property type="entry name" value="Transpos_IS4"/>
</dbReference>
<evidence type="ECO:0000259" key="6">
    <source>
        <dbReference type="Pfam" id="PF14294"/>
    </source>
</evidence>
<dbReference type="Pfam" id="PF14294">
    <property type="entry name" value="DUF4372"/>
    <property type="match status" value="1"/>
</dbReference>
<proteinExistence type="inferred from homology"/>
<dbReference type="InterPro" id="IPR002559">
    <property type="entry name" value="Transposase_11"/>
</dbReference>
<evidence type="ECO:0000313" key="8">
    <source>
        <dbReference type="Proteomes" id="UP000644010"/>
    </source>
</evidence>
<keyword evidence="2" id="KW-0815">Transposition</keyword>
<evidence type="ECO:0000313" key="7">
    <source>
        <dbReference type="EMBL" id="MBC5646703.1"/>
    </source>
</evidence>
<organism evidence="7 8">
    <name type="scientific">Parabacteroides segnis</name>
    <dbReference type="NCBI Taxonomy" id="2763058"/>
    <lineage>
        <taxon>Bacteria</taxon>
        <taxon>Pseudomonadati</taxon>
        <taxon>Bacteroidota</taxon>
        <taxon>Bacteroidia</taxon>
        <taxon>Bacteroidales</taxon>
        <taxon>Tannerellaceae</taxon>
        <taxon>Parabacteroides</taxon>
    </lineage>
</organism>
<feature type="domain" description="DUF4372" evidence="6">
    <location>
        <begin position="4"/>
        <end position="75"/>
    </location>
</feature>
<comment type="caution">
    <text evidence="7">The sequence shown here is derived from an EMBL/GenBank/DDBJ whole genome shotgun (WGS) entry which is preliminary data.</text>
</comment>
<evidence type="ECO:0000256" key="1">
    <source>
        <dbReference type="ARBA" id="ARBA00010075"/>
    </source>
</evidence>